<keyword evidence="9" id="KW-0963">Cytoplasm</keyword>
<keyword evidence="7 9" id="KW-0378">Hydrolase</keyword>
<evidence type="ECO:0000256" key="7">
    <source>
        <dbReference type="ARBA" id="ARBA00022801"/>
    </source>
</evidence>
<evidence type="ECO:0000256" key="2">
    <source>
        <dbReference type="ARBA" id="ARBA00022517"/>
    </source>
</evidence>
<dbReference type="InterPro" id="IPR023091">
    <property type="entry name" value="MetalPrtase_cat_dom_sf_prd"/>
</dbReference>
<sequence>MLISNDAGVDALLQEDEVAQVVEVTLALEGVERPCEVSVSFVDLDEMRALNAEWRHIDAPTDVLSFECDSPFDEGLPADETVELGDVMLAPDVIAGQASEFGQTPVEECRLMLVHGLLHLLGYDHIAEDEALLMEGREEAILRELAIRRGDDPDTVRIGPTTRHVAD</sequence>
<proteinExistence type="inferred from homology"/>
<keyword evidence="3 9" id="KW-0698">rRNA processing</keyword>
<dbReference type="PANTHER" id="PTHR46986:SF1">
    <property type="entry name" value="ENDORIBONUCLEASE YBEY, CHLOROPLASTIC"/>
    <property type="match status" value="1"/>
</dbReference>
<comment type="similarity">
    <text evidence="1 9">Belongs to the endoribonuclease YbeY family.</text>
</comment>
<evidence type="ECO:0000256" key="6">
    <source>
        <dbReference type="ARBA" id="ARBA00022759"/>
    </source>
</evidence>
<feature type="binding site" evidence="9">
    <location>
        <position position="119"/>
    </location>
    <ligand>
        <name>Zn(2+)</name>
        <dbReference type="ChEBI" id="CHEBI:29105"/>
        <note>catalytic</note>
    </ligand>
</feature>
<evidence type="ECO:0000256" key="4">
    <source>
        <dbReference type="ARBA" id="ARBA00022722"/>
    </source>
</evidence>
<keyword evidence="11" id="KW-1185">Reference proteome</keyword>
<evidence type="ECO:0000256" key="5">
    <source>
        <dbReference type="ARBA" id="ARBA00022723"/>
    </source>
</evidence>
<comment type="caution">
    <text evidence="10">The sequence shown here is derived from an EMBL/GenBank/DDBJ whole genome shotgun (WGS) entry which is preliminary data.</text>
</comment>
<dbReference type="NCBIfam" id="TIGR00043">
    <property type="entry name" value="rRNA maturation RNase YbeY"/>
    <property type="match status" value="1"/>
</dbReference>
<dbReference type="InterPro" id="IPR020549">
    <property type="entry name" value="YbeY_CS"/>
</dbReference>
<keyword evidence="8 9" id="KW-0862">Zinc</keyword>
<keyword evidence="4 9" id="KW-0540">Nuclease</keyword>
<dbReference type="HAMAP" id="MF_00009">
    <property type="entry name" value="Endoribonucl_YbeY"/>
    <property type="match status" value="1"/>
</dbReference>
<reference evidence="11" key="1">
    <citation type="submission" date="2023-06" db="EMBL/GenBank/DDBJ databases">
        <title>Identification and characterization of horizontal gene transfer across gut microbiota members of farm animals based on homology search.</title>
        <authorList>
            <person name="Zeman M."/>
            <person name="Kubasova T."/>
            <person name="Jahodarova E."/>
            <person name="Nykrynova M."/>
            <person name="Rychlik I."/>
        </authorList>
    </citation>
    <scope>NUCLEOTIDE SEQUENCE [LARGE SCALE GENOMIC DNA]</scope>
    <source>
        <strain evidence="11">154_Feed</strain>
    </source>
</reference>
<organism evidence="10 11">
    <name type="scientific">Enorma phocaeensis</name>
    <dbReference type="NCBI Taxonomy" id="1871019"/>
    <lineage>
        <taxon>Bacteria</taxon>
        <taxon>Bacillati</taxon>
        <taxon>Actinomycetota</taxon>
        <taxon>Coriobacteriia</taxon>
        <taxon>Coriobacteriales</taxon>
        <taxon>Coriobacteriaceae</taxon>
        <taxon>Enorma</taxon>
    </lineage>
</organism>
<feature type="binding site" evidence="9">
    <location>
        <position position="125"/>
    </location>
    <ligand>
        <name>Zn(2+)</name>
        <dbReference type="ChEBI" id="CHEBI:29105"/>
        <note>catalytic</note>
    </ligand>
</feature>
<dbReference type="Proteomes" id="UP001529421">
    <property type="component" value="Unassembled WGS sequence"/>
</dbReference>
<dbReference type="PANTHER" id="PTHR46986">
    <property type="entry name" value="ENDORIBONUCLEASE YBEY, CHLOROPLASTIC"/>
    <property type="match status" value="1"/>
</dbReference>
<dbReference type="PROSITE" id="PS01306">
    <property type="entry name" value="UPF0054"/>
    <property type="match status" value="1"/>
</dbReference>
<comment type="subcellular location">
    <subcellularLocation>
        <location evidence="9">Cytoplasm</location>
    </subcellularLocation>
</comment>
<keyword evidence="6 9" id="KW-0255">Endonuclease</keyword>
<dbReference type="RefSeq" id="WP_289543590.1">
    <property type="nucleotide sequence ID" value="NZ_JAUDDZ010000001.1"/>
</dbReference>
<evidence type="ECO:0000256" key="1">
    <source>
        <dbReference type="ARBA" id="ARBA00010875"/>
    </source>
</evidence>
<name>A0ABT7V5Y8_9ACTN</name>
<evidence type="ECO:0000256" key="8">
    <source>
        <dbReference type="ARBA" id="ARBA00022833"/>
    </source>
</evidence>
<dbReference type="EC" id="3.1.-.-" evidence="9"/>
<dbReference type="EMBL" id="JAUDDZ010000001">
    <property type="protein sequence ID" value="MDM8273906.1"/>
    <property type="molecule type" value="Genomic_DNA"/>
</dbReference>
<gene>
    <name evidence="9 10" type="primary">ybeY</name>
    <name evidence="10" type="ORF">QUW28_00090</name>
</gene>
<feature type="binding site" evidence="9">
    <location>
        <position position="115"/>
    </location>
    <ligand>
        <name>Zn(2+)</name>
        <dbReference type="ChEBI" id="CHEBI:29105"/>
        <note>catalytic</note>
    </ligand>
</feature>
<dbReference type="SUPFAM" id="SSF55486">
    <property type="entry name" value="Metalloproteases ('zincins'), catalytic domain"/>
    <property type="match status" value="1"/>
</dbReference>
<accession>A0ABT7V5Y8</accession>
<evidence type="ECO:0000256" key="9">
    <source>
        <dbReference type="HAMAP-Rule" id="MF_00009"/>
    </source>
</evidence>
<evidence type="ECO:0000256" key="3">
    <source>
        <dbReference type="ARBA" id="ARBA00022552"/>
    </source>
</evidence>
<keyword evidence="5 9" id="KW-0479">Metal-binding</keyword>
<evidence type="ECO:0000313" key="10">
    <source>
        <dbReference type="EMBL" id="MDM8273906.1"/>
    </source>
</evidence>
<dbReference type="Gene3D" id="3.40.390.30">
    <property type="entry name" value="Metalloproteases ('zincins'), catalytic domain"/>
    <property type="match status" value="1"/>
</dbReference>
<comment type="cofactor">
    <cofactor evidence="9">
        <name>Zn(2+)</name>
        <dbReference type="ChEBI" id="CHEBI:29105"/>
    </cofactor>
    <text evidence="9">Binds 1 zinc ion.</text>
</comment>
<comment type="function">
    <text evidence="9">Single strand-specific metallo-endoribonuclease involved in late-stage 70S ribosome quality control and in maturation of the 3' terminus of the 16S rRNA.</text>
</comment>
<keyword evidence="2 9" id="KW-0690">Ribosome biogenesis</keyword>
<protein>
    <recommendedName>
        <fullName evidence="9">Endoribonuclease YbeY</fullName>
        <ecNumber evidence="9">3.1.-.-</ecNumber>
    </recommendedName>
</protein>
<dbReference type="Pfam" id="PF02130">
    <property type="entry name" value="YbeY"/>
    <property type="match status" value="1"/>
</dbReference>
<evidence type="ECO:0000313" key="11">
    <source>
        <dbReference type="Proteomes" id="UP001529421"/>
    </source>
</evidence>
<dbReference type="InterPro" id="IPR002036">
    <property type="entry name" value="YbeY"/>
</dbReference>